<dbReference type="InterPro" id="IPR027475">
    <property type="entry name" value="Asparaginase/glutaminase_AS2"/>
</dbReference>
<reference evidence="8 9" key="1">
    <citation type="submission" date="2008-07" db="EMBL/GenBank/DDBJ databases">
        <authorList>
            <person name="El-Sayed N."/>
            <person name="Caler E."/>
            <person name="Inman J."/>
            <person name="Amedeo P."/>
            <person name="Hass B."/>
            <person name="Wortman J."/>
        </authorList>
    </citation>
    <scope>NUCLEOTIDE SEQUENCE [LARGE SCALE GENOMIC DNA]</scope>
    <source>
        <strain evidence="9">ATCC 50983 / TXsc</strain>
    </source>
</reference>
<dbReference type="SMART" id="SM00870">
    <property type="entry name" value="Asparaginase"/>
    <property type="match status" value="1"/>
</dbReference>
<dbReference type="InterPro" id="IPR027474">
    <property type="entry name" value="L-asparaginase_N"/>
</dbReference>
<dbReference type="GeneID" id="9050695"/>
<evidence type="ECO:0000259" key="7">
    <source>
        <dbReference type="Pfam" id="PF17763"/>
    </source>
</evidence>
<dbReference type="PRINTS" id="PR00139">
    <property type="entry name" value="ASNGLNASE"/>
</dbReference>
<dbReference type="GO" id="GO:0004067">
    <property type="term" value="F:asparaginase activity"/>
    <property type="evidence" value="ECO:0007669"/>
    <property type="project" value="UniProtKB-UniRule"/>
</dbReference>
<dbReference type="SFLD" id="SFLDS00057">
    <property type="entry name" value="Glutaminase/Asparaginase"/>
    <property type="match status" value="1"/>
</dbReference>
<dbReference type="InterPro" id="IPR040919">
    <property type="entry name" value="Asparaginase_C"/>
</dbReference>
<dbReference type="InterPro" id="IPR041725">
    <property type="entry name" value="L-asparaginase_I"/>
</dbReference>
<feature type="active site" evidence="4">
    <location>
        <position position="171"/>
    </location>
</feature>
<feature type="binding site" evidence="3">
    <location>
        <begin position="171"/>
        <end position="172"/>
    </location>
    <ligand>
        <name>substrate</name>
    </ligand>
</feature>
<dbReference type="InterPro" id="IPR027473">
    <property type="entry name" value="L-asparaginase_C"/>
</dbReference>
<feature type="signal peptide" evidence="5">
    <location>
        <begin position="1"/>
        <end position="17"/>
    </location>
</feature>
<dbReference type="PANTHER" id="PTHR11707">
    <property type="entry name" value="L-ASPARAGINASE"/>
    <property type="match status" value="1"/>
</dbReference>
<dbReference type="PANTHER" id="PTHR11707:SF28">
    <property type="entry name" value="60 KDA LYSOPHOSPHOLIPASE"/>
    <property type="match status" value="1"/>
</dbReference>
<evidence type="ECO:0000256" key="3">
    <source>
        <dbReference type="PIRSR" id="PIRSR001220-2"/>
    </source>
</evidence>
<keyword evidence="9" id="KW-1185">Reference proteome</keyword>
<keyword evidence="5" id="KW-0732">Signal</keyword>
<evidence type="ECO:0000256" key="1">
    <source>
        <dbReference type="ARBA" id="ARBA00012920"/>
    </source>
</evidence>
<sequence length="431" mass="46555">MRFFSFFALSLIGAASAEWCQELCDSYSPCHYSKFGSYSQDDGACYGFYQKGKGFCFQPTEGGDCDDEVLRPVYSPMERHAPGKVLVIYTGGTIGMLPYANGTLHPVPGYLTEQLNNLPELQAPGMPAFDVIEYENLIDSSDMSPAHWAQMAKTIEDNYADYDGFVILHGTDTMAYSSGALDYMFSNLSKSVIVTGSILAFDEPHSDARRNMVISIMLAGLYTIPEVSIFFDTELIRGTRAVKIDSGAIEAFESPKFPYLATMGVGLAFDKELVLPAPTGPFAVQSNMESSILPIRVIPGLTSFESLSPEAVKGVVLMLYGTGDAPSNQVAFTDFLVECQDRDVPVVAVSQVLRGVVELADYAAGAQLLDLGIISGGDMTPEAAVTKLSYMLGAGMKTADIANDFGVNIRGEITMNDSSAEDPFRDLSFGN</sequence>
<dbReference type="PIRSF" id="PIRSF001220">
    <property type="entry name" value="L-ASNase_gatD"/>
    <property type="match status" value="1"/>
</dbReference>
<feature type="chain" id="PRO_5002955011" description="asparaginase" evidence="5">
    <location>
        <begin position="18"/>
        <end position="431"/>
    </location>
</feature>
<feature type="active site" description="O-isoaspartyl threonine intermediate" evidence="2">
    <location>
        <position position="93"/>
    </location>
</feature>
<dbReference type="OMA" id="YHSGTAC"/>
<dbReference type="GO" id="GO:0009066">
    <property type="term" value="P:aspartate family amino acid metabolic process"/>
    <property type="evidence" value="ECO:0007669"/>
    <property type="project" value="UniProtKB-ARBA"/>
</dbReference>
<dbReference type="PROSITE" id="PS51732">
    <property type="entry name" value="ASN_GLN_ASE_3"/>
    <property type="match status" value="1"/>
</dbReference>
<dbReference type="PROSITE" id="PS00917">
    <property type="entry name" value="ASN_GLN_ASE_2"/>
    <property type="match status" value="1"/>
</dbReference>
<dbReference type="RefSeq" id="XP_002773341.1">
    <property type="nucleotide sequence ID" value="XM_002773295.1"/>
</dbReference>
<accession>C5LDZ3</accession>
<dbReference type="SUPFAM" id="SSF53774">
    <property type="entry name" value="Glutaminase/Asparaginase"/>
    <property type="match status" value="1"/>
</dbReference>
<organism evidence="9">
    <name type="scientific">Perkinsus marinus (strain ATCC 50983 / TXsc)</name>
    <dbReference type="NCBI Taxonomy" id="423536"/>
    <lineage>
        <taxon>Eukaryota</taxon>
        <taxon>Sar</taxon>
        <taxon>Alveolata</taxon>
        <taxon>Perkinsozoa</taxon>
        <taxon>Perkinsea</taxon>
        <taxon>Perkinsida</taxon>
        <taxon>Perkinsidae</taxon>
        <taxon>Perkinsus</taxon>
    </lineage>
</organism>
<dbReference type="Gene3D" id="3.40.50.40">
    <property type="match status" value="1"/>
</dbReference>
<evidence type="ECO:0000256" key="4">
    <source>
        <dbReference type="PROSITE-ProRule" id="PRU10100"/>
    </source>
</evidence>
<dbReference type="InterPro" id="IPR037152">
    <property type="entry name" value="L-asparaginase_N_sf"/>
</dbReference>
<dbReference type="Gene3D" id="3.40.50.1170">
    <property type="entry name" value="L-asparaginase, N-terminal domain"/>
    <property type="match status" value="1"/>
</dbReference>
<evidence type="ECO:0000259" key="6">
    <source>
        <dbReference type="Pfam" id="PF00710"/>
    </source>
</evidence>
<gene>
    <name evidence="8" type="ORF">Pmar_PMAR026591</name>
</gene>
<dbReference type="PIRSF" id="PIRSF500176">
    <property type="entry name" value="L_ASNase"/>
    <property type="match status" value="1"/>
</dbReference>
<dbReference type="EC" id="3.5.1.1" evidence="1"/>
<dbReference type="InterPro" id="IPR036152">
    <property type="entry name" value="Asp/glu_Ase-like_sf"/>
</dbReference>
<evidence type="ECO:0000313" key="9">
    <source>
        <dbReference type="Proteomes" id="UP000007800"/>
    </source>
</evidence>
<dbReference type="AlphaFoldDB" id="C5LDZ3"/>
<dbReference type="Proteomes" id="UP000007800">
    <property type="component" value="Unassembled WGS sequence"/>
</dbReference>
<dbReference type="InterPro" id="IPR006034">
    <property type="entry name" value="Asparaginase/glutaminase-like"/>
</dbReference>
<dbReference type="OrthoDB" id="427002at2759"/>
<evidence type="ECO:0000256" key="5">
    <source>
        <dbReference type="SAM" id="SignalP"/>
    </source>
</evidence>
<evidence type="ECO:0000256" key="2">
    <source>
        <dbReference type="PIRSR" id="PIRSR001220-1"/>
    </source>
</evidence>
<protein>
    <recommendedName>
        <fullName evidence="1">asparaginase</fullName>
        <ecNumber evidence="1">3.5.1.1</ecNumber>
    </recommendedName>
</protein>
<dbReference type="Pfam" id="PF17763">
    <property type="entry name" value="Asparaginase_C"/>
    <property type="match status" value="1"/>
</dbReference>
<dbReference type="CDD" id="cd08963">
    <property type="entry name" value="L-asparaginase_I"/>
    <property type="match status" value="1"/>
</dbReference>
<dbReference type="InParanoid" id="C5LDZ3"/>
<dbReference type="Pfam" id="PF00710">
    <property type="entry name" value="Asparaginase"/>
    <property type="match status" value="1"/>
</dbReference>
<dbReference type="EMBL" id="GG681070">
    <property type="protein sequence ID" value="EER05157.1"/>
    <property type="molecule type" value="Genomic_DNA"/>
</dbReference>
<name>C5LDZ3_PERM5</name>
<feature type="binding site" evidence="3">
    <location>
        <position position="140"/>
    </location>
    <ligand>
        <name>substrate</name>
    </ligand>
</feature>
<proteinExistence type="predicted"/>
<evidence type="ECO:0000313" key="8">
    <source>
        <dbReference type="EMBL" id="EER05157.1"/>
    </source>
</evidence>
<feature type="domain" description="Asparaginase/glutaminase C-terminal" evidence="7">
    <location>
        <begin position="309"/>
        <end position="403"/>
    </location>
</feature>
<feature type="domain" description="L-asparaginase N-terminal" evidence="6">
    <location>
        <begin position="84"/>
        <end position="272"/>
    </location>
</feature>